<evidence type="ECO:0000256" key="1">
    <source>
        <dbReference type="SAM" id="SignalP"/>
    </source>
</evidence>
<sequence>MRGYYFFLLPSAALAVIITKSSETSQSTVHLVPIRDVADRHRSGNSVNRALRAQDDLDDEERGVGALESVAKSTVSEAAKAIEKHAATPFNVNNFDETTTNFVLLTRILRKQQLVELMELMEELKVGEVTLVKKLVDVYGDEVIAQRLVQLSLRGNLSTGLSHLRDLMFAHWFLNKTAKDMITWIRATKNFEDKYLYHSEVRKFLSKFEDGDVNKAIMAAYEKSFSHYVSVMYRAHKLEKKNTLDIPAYKEAWEFLYRLLLSSQVREDDAFRSAYVSSLGADAQNGFLPYMMLDNKQIKEAQKMMEASTDTSPQPLENLIIANRKST</sequence>
<protein>
    <submittedName>
        <fullName evidence="2">Avirulence protein HAC1Cala2</fullName>
    </submittedName>
</protein>
<feature type="chain" id="PRO_5013937874" evidence="1">
    <location>
        <begin position="16"/>
        <end position="327"/>
    </location>
</feature>
<keyword evidence="1" id="KW-0732">Signal</keyword>
<accession>A0A2D0W1X1</accession>
<organism evidence="2">
    <name type="scientific">Hyaloperonospora arabidopsidis</name>
    <name type="common">Peronospora arabidopsidis</name>
    <dbReference type="NCBI Taxonomy" id="272952"/>
    <lineage>
        <taxon>Eukaryota</taxon>
        <taxon>Sar</taxon>
        <taxon>Stramenopiles</taxon>
        <taxon>Oomycota</taxon>
        <taxon>Peronosporomycetes</taxon>
        <taxon>Peronosporales</taxon>
        <taxon>Peronosporaceae</taxon>
        <taxon>Hyaloperonospora</taxon>
    </lineage>
</organism>
<dbReference type="EMBL" id="KX523274">
    <property type="protein sequence ID" value="APB88794.1"/>
    <property type="molecule type" value="Genomic_DNA"/>
</dbReference>
<reference evidence="2" key="1">
    <citation type="submission" date="2016-07" db="EMBL/GenBank/DDBJ databases">
        <title>Heterozygosity in HAC1 locus allows Hyaloperonospora arabidopsidis to evade R-gene mediated defence response in Arabidopsis thaliana.</title>
        <authorList>
            <person name="Woods-Tor A."/>
            <person name="Studholme D.J."/>
            <person name="Cevik V."/>
            <person name="Telli O."/>
            <person name="Holub E.B."/>
            <person name="Tor M."/>
        </authorList>
    </citation>
    <scope>NUCLEOTIDE SEQUENCE</scope>
</reference>
<dbReference type="AlphaFoldDB" id="A0A2D0W1X1"/>
<feature type="signal peptide" evidence="1">
    <location>
        <begin position="1"/>
        <end position="15"/>
    </location>
</feature>
<proteinExistence type="predicted"/>
<name>A0A2D0W1X1_HYAAB</name>
<evidence type="ECO:0000313" key="2">
    <source>
        <dbReference type="EMBL" id="APB88794.1"/>
    </source>
</evidence>
<dbReference type="VEuPathDB" id="FungiDB:HpaG813746"/>